<evidence type="ECO:0000256" key="1">
    <source>
        <dbReference type="ARBA" id="ARBA00022737"/>
    </source>
</evidence>
<feature type="transmembrane region" description="Helical" evidence="4">
    <location>
        <begin position="81"/>
        <end position="104"/>
    </location>
</feature>
<organism evidence="5 6">
    <name type="scientific">Candidatus Anaerotruncus excrementipullorum</name>
    <dbReference type="NCBI Taxonomy" id="2838465"/>
    <lineage>
        <taxon>Bacteria</taxon>
        <taxon>Bacillati</taxon>
        <taxon>Bacillota</taxon>
        <taxon>Clostridia</taxon>
        <taxon>Eubacteriales</taxon>
        <taxon>Oscillospiraceae</taxon>
        <taxon>Anaerotruncus</taxon>
    </lineage>
</organism>
<evidence type="ECO:0000256" key="4">
    <source>
        <dbReference type="SAM" id="Phobius"/>
    </source>
</evidence>
<dbReference type="EMBL" id="DXES01000057">
    <property type="protein sequence ID" value="HIX65160.1"/>
    <property type="molecule type" value="Genomic_DNA"/>
</dbReference>
<sequence length="800" mass="87448">MLGRFFQQMFNSCGVVFRTFRAFFMRQFMGVRARISRVTSFSRQAALLIPKAMSSLAVAGQKPSSRKDFIETKRLFVAKSLLVMLAAGIVVLGLFAYFIAWPWLVSRFFTAQLYCQDTRLPTYSGRVAVYYDEEKTIPKLEGSLTEGLLQGEGTEYDESGRLLYQGSFVNGQREGNGSLYEAGILRYRGEFSGGLPNGQGISYYPSGGQEYAGTFSQGACEGEGTLYDEDGQARYKGQFSAGNFEGQGRLYQEDGELLYEGAFQEGAYAGEGKLRIGQGLQLVGEFENGAPLGEVSIYRDGKLNYQGEVADLLPNGQGTIYASDGTAIYTGPMAQGAPDFEALLGLSGEEIRTVFAQAKLKETAGETGFSIRNEALGVTLFCSYKTEENDPKVHDVYCYNSEADPFAQVMPWENGKAFESQVAGSEQLEGEETEAFPADTPFEDGPYYAAVYSLPDCTLRGWSEAGQTAWFMVQWSASWELPGEDGEEGEEEPAEESQPEEDRLESLLRSLGVGEEGEEPSDSAAEAASQALSAAEQEAASQLAQEKSSPAPAATQPAAEKKTPTIRLARDAGQESGSSSRREEPPEKEPEPVDPAEELSPAANYYLQMETLSQLERQLTLKEQLLERMQEQDRMGKGDPALLEELEAQVPDLQVRVGQAQVELERLLLEDASLADRDYIRMLAALLHPPAEFGAAALQAMDGGREEELALVDLELSWQSAQQAKDAYLKAAEAAGQTEADYKTGTADEIALNQAQCAQSEATVRLHEAVNSYIQGALAFNTTAKGYLSSQYGWEQLLTQ</sequence>
<proteinExistence type="predicted"/>
<gene>
    <name evidence="5" type="ORF">H9736_02820</name>
</gene>
<reference evidence="5" key="1">
    <citation type="journal article" date="2021" name="PeerJ">
        <title>Extensive microbial diversity within the chicken gut microbiome revealed by metagenomics and culture.</title>
        <authorList>
            <person name="Gilroy R."/>
            <person name="Ravi A."/>
            <person name="Getino M."/>
            <person name="Pursley I."/>
            <person name="Horton D.L."/>
            <person name="Alikhan N.F."/>
            <person name="Baker D."/>
            <person name="Gharbi K."/>
            <person name="Hall N."/>
            <person name="Watson M."/>
            <person name="Adriaenssens E.M."/>
            <person name="Foster-Nyarko E."/>
            <person name="Jarju S."/>
            <person name="Secka A."/>
            <person name="Antonio M."/>
            <person name="Oren A."/>
            <person name="Chaudhuri R.R."/>
            <person name="La Ragione R."/>
            <person name="Hildebrand F."/>
            <person name="Pallen M.J."/>
        </authorList>
    </citation>
    <scope>NUCLEOTIDE SEQUENCE</scope>
    <source>
        <strain evidence="5">CHK188-5543</strain>
    </source>
</reference>
<name>A0A9D1WQV6_9FIRM</name>
<protein>
    <recommendedName>
        <fullName evidence="7">MORN repeat protein</fullName>
    </recommendedName>
</protein>
<keyword evidence="4" id="KW-0812">Transmembrane</keyword>
<reference evidence="5" key="2">
    <citation type="submission" date="2021-04" db="EMBL/GenBank/DDBJ databases">
        <authorList>
            <person name="Gilroy R."/>
        </authorList>
    </citation>
    <scope>NUCLEOTIDE SEQUENCE</scope>
    <source>
        <strain evidence="5">CHK188-5543</strain>
    </source>
</reference>
<feature type="compositionally biased region" description="Basic and acidic residues" evidence="3">
    <location>
        <begin position="559"/>
        <end position="573"/>
    </location>
</feature>
<dbReference type="AlphaFoldDB" id="A0A9D1WQV6"/>
<dbReference type="PANTHER" id="PTHR23084:SF263">
    <property type="entry name" value="MORN REPEAT-CONTAINING PROTEIN 1"/>
    <property type="match status" value="1"/>
</dbReference>
<dbReference type="Proteomes" id="UP000886800">
    <property type="component" value="Unassembled WGS sequence"/>
</dbReference>
<keyword evidence="4" id="KW-1133">Transmembrane helix</keyword>
<dbReference type="InterPro" id="IPR003409">
    <property type="entry name" value="MORN"/>
</dbReference>
<keyword evidence="4" id="KW-0472">Membrane</keyword>
<feature type="compositionally biased region" description="Low complexity" evidence="3">
    <location>
        <begin position="523"/>
        <end position="558"/>
    </location>
</feature>
<dbReference type="PANTHER" id="PTHR23084">
    <property type="entry name" value="PHOSPHATIDYLINOSITOL-4-PHOSPHATE 5-KINASE RELATED"/>
    <property type="match status" value="1"/>
</dbReference>
<evidence type="ECO:0000313" key="6">
    <source>
        <dbReference type="Proteomes" id="UP000886800"/>
    </source>
</evidence>
<dbReference type="Gene3D" id="2.20.110.10">
    <property type="entry name" value="Histone H3 K4-specific methyltransferase SET7/9 N-terminal domain"/>
    <property type="match status" value="2"/>
</dbReference>
<feature type="compositionally biased region" description="Acidic residues" evidence="3">
    <location>
        <begin position="482"/>
        <end position="499"/>
    </location>
</feature>
<feature type="compositionally biased region" description="Basic and acidic residues" evidence="3">
    <location>
        <begin position="580"/>
        <end position="591"/>
    </location>
</feature>
<comment type="caution">
    <text evidence="5">The sequence shown here is derived from an EMBL/GenBank/DDBJ whole genome shotgun (WGS) entry which is preliminary data.</text>
</comment>
<keyword evidence="1" id="KW-0677">Repeat</keyword>
<keyword evidence="2" id="KW-0175">Coiled coil</keyword>
<dbReference type="SMART" id="SM00698">
    <property type="entry name" value="MORN"/>
    <property type="match status" value="5"/>
</dbReference>
<evidence type="ECO:0000256" key="2">
    <source>
        <dbReference type="SAM" id="Coils"/>
    </source>
</evidence>
<evidence type="ECO:0008006" key="7">
    <source>
        <dbReference type="Google" id="ProtNLM"/>
    </source>
</evidence>
<evidence type="ECO:0000313" key="5">
    <source>
        <dbReference type="EMBL" id="HIX65160.1"/>
    </source>
</evidence>
<evidence type="ECO:0000256" key="3">
    <source>
        <dbReference type="SAM" id="MobiDB-lite"/>
    </source>
</evidence>
<feature type="coiled-coil region" evidence="2">
    <location>
        <begin position="612"/>
        <end position="663"/>
    </location>
</feature>
<dbReference type="Pfam" id="PF02493">
    <property type="entry name" value="MORN"/>
    <property type="match status" value="5"/>
</dbReference>
<accession>A0A9D1WQV6</accession>
<dbReference type="SUPFAM" id="SSF82185">
    <property type="entry name" value="Histone H3 K4-specific methyltransferase SET7/9 N-terminal domain"/>
    <property type="match status" value="2"/>
</dbReference>
<feature type="region of interest" description="Disordered" evidence="3">
    <location>
        <begin position="481"/>
        <end position="598"/>
    </location>
</feature>